<keyword evidence="5" id="KW-0479">Metal-binding</keyword>
<feature type="domain" description="Cytochrome-c3 hydrogenase C-terminal" evidence="11">
    <location>
        <begin position="198"/>
        <end position="275"/>
    </location>
</feature>
<dbReference type="InterPro" id="IPR027394">
    <property type="entry name" value="Cytochrome-c3_hydrogenase_C"/>
</dbReference>
<comment type="cofactor">
    <cofactor evidence="1">
        <name>[4Fe-4S] cluster</name>
        <dbReference type="ChEBI" id="CHEBI:49883"/>
    </cofactor>
</comment>
<protein>
    <recommendedName>
        <fullName evidence="13">Cytochrome-c3 hydrogenase C-terminal domain-containing protein</fullName>
    </recommendedName>
</protein>
<dbReference type="GO" id="GO:0009061">
    <property type="term" value="P:anaerobic respiration"/>
    <property type="evidence" value="ECO:0007669"/>
    <property type="project" value="TreeGrafter"/>
</dbReference>
<name>X1SXI0_9ZZZZ</name>
<dbReference type="Pfam" id="PF14720">
    <property type="entry name" value="NiFe_hyd_SSU_C"/>
    <property type="match status" value="1"/>
</dbReference>
<dbReference type="GO" id="GO:0044569">
    <property type="term" value="C:[Ni-Fe] hydrogenase complex"/>
    <property type="evidence" value="ECO:0007669"/>
    <property type="project" value="TreeGrafter"/>
</dbReference>
<comment type="similarity">
    <text evidence="3">Belongs to the [NiFe]/[NiFeSe] hydrogenase small subunit family.</text>
</comment>
<gene>
    <name evidence="12" type="ORF">S12H4_04088</name>
</gene>
<dbReference type="PRINTS" id="PR00614">
    <property type="entry name" value="NIHGNASESMLL"/>
</dbReference>
<dbReference type="GO" id="GO:0046872">
    <property type="term" value="F:metal ion binding"/>
    <property type="evidence" value="ECO:0007669"/>
    <property type="project" value="UniProtKB-KW"/>
</dbReference>
<evidence type="ECO:0000256" key="9">
    <source>
        <dbReference type="ARBA" id="ARBA00023014"/>
    </source>
</evidence>
<comment type="caution">
    <text evidence="12">The sequence shown here is derived from an EMBL/GenBank/DDBJ whole genome shotgun (WGS) entry which is preliminary data.</text>
</comment>
<dbReference type="AlphaFoldDB" id="X1SXI0"/>
<evidence type="ECO:0000259" key="11">
    <source>
        <dbReference type="Pfam" id="PF14720"/>
    </source>
</evidence>
<dbReference type="PANTHER" id="PTHR30013:SF5">
    <property type="entry name" value="HYDROGENASE SMALL SUBUNIT"/>
    <property type="match status" value="1"/>
</dbReference>
<evidence type="ECO:0000256" key="3">
    <source>
        <dbReference type="ARBA" id="ARBA00006605"/>
    </source>
</evidence>
<evidence type="ECO:0000256" key="5">
    <source>
        <dbReference type="ARBA" id="ARBA00022723"/>
    </source>
</evidence>
<dbReference type="PANTHER" id="PTHR30013">
    <property type="entry name" value="NIFE / NIFESE HYDROGENASE SMALL SUBUNIT FAMILY MEMBER"/>
    <property type="match status" value="1"/>
</dbReference>
<evidence type="ECO:0000256" key="7">
    <source>
        <dbReference type="ARBA" id="ARBA00023002"/>
    </source>
</evidence>
<dbReference type="Pfam" id="PF01058">
    <property type="entry name" value="Oxidored_q6"/>
    <property type="match status" value="1"/>
</dbReference>
<evidence type="ECO:0000256" key="8">
    <source>
        <dbReference type="ARBA" id="ARBA00023004"/>
    </source>
</evidence>
<keyword evidence="8" id="KW-0408">Iron</keyword>
<evidence type="ECO:0000256" key="1">
    <source>
        <dbReference type="ARBA" id="ARBA00001966"/>
    </source>
</evidence>
<dbReference type="EMBL" id="BARW01001218">
    <property type="protein sequence ID" value="GAI72504.1"/>
    <property type="molecule type" value="Genomic_DNA"/>
</dbReference>
<evidence type="ECO:0000259" key="10">
    <source>
        <dbReference type="Pfam" id="PF01058"/>
    </source>
</evidence>
<dbReference type="InterPro" id="IPR006137">
    <property type="entry name" value="NADH_UbQ_OxRdtase-like_20kDa"/>
</dbReference>
<comment type="subcellular location">
    <subcellularLocation>
        <location evidence="2">Cell envelope</location>
    </subcellularLocation>
</comment>
<evidence type="ECO:0000256" key="6">
    <source>
        <dbReference type="ARBA" id="ARBA00022729"/>
    </source>
</evidence>
<evidence type="ECO:0000256" key="2">
    <source>
        <dbReference type="ARBA" id="ARBA00004196"/>
    </source>
</evidence>
<dbReference type="Gene3D" id="4.10.480.10">
    <property type="entry name" value="Cytochrome-c3 hydrogenase, C-terminal domain"/>
    <property type="match status" value="1"/>
</dbReference>
<keyword evidence="4" id="KW-0004">4Fe-4S</keyword>
<dbReference type="InterPro" id="IPR037148">
    <property type="entry name" value="NiFe-Hase_small_C_sf"/>
</dbReference>
<organism evidence="12">
    <name type="scientific">marine sediment metagenome</name>
    <dbReference type="NCBI Taxonomy" id="412755"/>
    <lineage>
        <taxon>unclassified sequences</taxon>
        <taxon>metagenomes</taxon>
        <taxon>ecological metagenomes</taxon>
    </lineage>
</organism>
<dbReference type="InterPro" id="IPR001821">
    <property type="entry name" value="NiFe_hydrogenase_ssu"/>
</dbReference>
<dbReference type="NCBIfam" id="TIGR00391">
    <property type="entry name" value="hydA"/>
    <property type="match status" value="1"/>
</dbReference>
<accession>X1SXI0</accession>
<keyword evidence="6" id="KW-0732">Signal</keyword>
<evidence type="ECO:0008006" key="13">
    <source>
        <dbReference type="Google" id="ProtNLM"/>
    </source>
</evidence>
<feature type="domain" description="NADH:ubiquinone oxidoreductase-like 20kDa subunit" evidence="10">
    <location>
        <begin position="19"/>
        <end position="177"/>
    </location>
</feature>
<dbReference type="GO" id="GO:0009055">
    <property type="term" value="F:electron transfer activity"/>
    <property type="evidence" value="ECO:0007669"/>
    <property type="project" value="TreeGrafter"/>
</dbReference>
<dbReference type="GO" id="GO:0016020">
    <property type="term" value="C:membrane"/>
    <property type="evidence" value="ECO:0007669"/>
    <property type="project" value="TreeGrafter"/>
</dbReference>
<dbReference type="GO" id="GO:0051539">
    <property type="term" value="F:4 iron, 4 sulfur cluster binding"/>
    <property type="evidence" value="ECO:0007669"/>
    <property type="project" value="UniProtKB-KW"/>
</dbReference>
<dbReference type="GO" id="GO:0030313">
    <property type="term" value="C:cell envelope"/>
    <property type="evidence" value="ECO:0007669"/>
    <property type="project" value="UniProtKB-SubCell"/>
</dbReference>
<dbReference type="SUPFAM" id="SSF56770">
    <property type="entry name" value="HydA/Nqo6-like"/>
    <property type="match status" value="1"/>
</dbReference>
<proteinExistence type="inferred from homology"/>
<dbReference type="InterPro" id="IPR037024">
    <property type="entry name" value="NiFe_Hase_small_N_sf"/>
</dbReference>
<dbReference type="PIRSF" id="PIRSF000310">
    <property type="entry name" value="NiFe_hyd_ssu"/>
    <property type="match status" value="1"/>
</dbReference>
<keyword evidence="7" id="KW-0560">Oxidoreductase</keyword>
<dbReference type="GO" id="GO:0009375">
    <property type="term" value="C:ferredoxin hydrogenase complex"/>
    <property type="evidence" value="ECO:0007669"/>
    <property type="project" value="InterPro"/>
</dbReference>
<reference evidence="12" key="1">
    <citation type="journal article" date="2014" name="Front. Microbiol.">
        <title>High frequency of phylogenetically diverse reductive dehalogenase-homologous genes in deep subseafloor sedimentary metagenomes.</title>
        <authorList>
            <person name="Kawai M."/>
            <person name="Futagami T."/>
            <person name="Toyoda A."/>
            <person name="Takaki Y."/>
            <person name="Nishi S."/>
            <person name="Hori S."/>
            <person name="Arai W."/>
            <person name="Tsubouchi T."/>
            <person name="Morono Y."/>
            <person name="Uchiyama I."/>
            <person name="Ito T."/>
            <person name="Fujiyama A."/>
            <person name="Inagaki F."/>
            <person name="Takami H."/>
        </authorList>
    </citation>
    <scope>NUCLEOTIDE SEQUENCE</scope>
    <source>
        <strain evidence="12">Expedition CK06-06</strain>
    </source>
</reference>
<evidence type="ECO:0000313" key="12">
    <source>
        <dbReference type="EMBL" id="GAI72504.1"/>
    </source>
</evidence>
<dbReference type="GO" id="GO:0008901">
    <property type="term" value="F:ferredoxin hydrogenase activity"/>
    <property type="evidence" value="ECO:0007669"/>
    <property type="project" value="InterPro"/>
</dbReference>
<keyword evidence="9" id="KW-0411">Iron-sulfur</keyword>
<sequence>MNIKKSTVIPVINIQGQNCTGCATSTLCSEYPSIKNVLLQDIIPGFKLEFIFHPNIMTASGNLAIEILENTTKEKGYILIIDGAIPTNDNGVYCITGEKDGRKLTMLEETIKLAPNAVVVIALGTCAAFGGIAAGNPNPTGAQSVGDIFLTNKIKTPLINVPGCPPHPDWLFGTVEEVLTKGLENIQLDDFRRPKTYYGKLIHENCPNRAYFDEGKFARKLGDEGCLYELGCKGSITYADCPKRQWNGRTNWAIGSGAPCNGCTSPEYPDFVGDFYERIIDLEVPANEKKAKIQKK</sequence>
<dbReference type="Gene3D" id="3.40.50.700">
    <property type="entry name" value="NADH:ubiquinone oxidoreductase-like, 20kDa subunit"/>
    <property type="match status" value="1"/>
</dbReference>
<evidence type="ECO:0000256" key="4">
    <source>
        <dbReference type="ARBA" id="ARBA00022485"/>
    </source>
</evidence>